<evidence type="ECO:0000313" key="1">
    <source>
        <dbReference type="EMBL" id="PON72767.1"/>
    </source>
</evidence>
<keyword evidence="2" id="KW-1185">Reference proteome</keyword>
<dbReference type="AlphaFoldDB" id="A0A2P5DHK6"/>
<accession>A0A2P5DHK6</accession>
<gene>
    <name evidence="1" type="ORF">PanWU01x14_062360</name>
</gene>
<sequence length="118" mass="12998">MGQLRPAHDGRHYPEGLLSRPRSLDLLPFLSPGSVLSRLGFVGFHVLPKLASVDCQHDLGIKIAAVDGVVPEILMELAVSAHILHMLRDARFGRVLENAPVPVLEIYHVDRRVELVLG</sequence>
<name>A0A2P5DHK6_PARAD</name>
<evidence type="ECO:0000313" key="2">
    <source>
        <dbReference type="Proteomes" id="UP000237105"/>
    </source>
</evidence>
<dbReference type="Proteomes" id="UP000237105">
    <property type="component" value="Unassembled WGS sequence"/>
</dbReference>
<proteinExistence type="predicted"/>
<organism evidence="1 2">
    <name type="scientific">Parasponia andersonii</name>
    <name type="common">Sponia andersonii</name>
    <dbReference type="NCBI Taxonomy" id="3476"/>
    <lineage>
        <taxon>Eukaryota</taxon>
        <taxon>Viridiplantae</taxon>
        <taxon>Streptophyta</taxon>
        <taxon>Embryophyta</taxon>
        <taxon>Tracheophyta</taxon>
        <taxon>Spermatophyta</taxon>
        <taxon>Magnoliopsida</taxon>
        <taxon>eudicotyledons</taxon>
        <taxon>Gunneridae</taxon>
        <taxon>Pentapetalae</taxon>
        <taxon>rosids</taxon>
        <taxon>fabids</taxon>
        <taxon>Rosales</taxon>
        <taxon>Cannabaceae</taxon>
        <taxon>Parasponia</taxon>
    </lineage>
</organism>
<comment type="caution">
    <text evidence="1">The sequence shown here is derived from an EMBL/GenBank/DDBJ whole genome shotgun (WGS) entry which is preliminary data.</text>
</comment>
<reference evidence="2" key="1">
    <citation type="submission" date="2016-06" db="EMBL/GenBank/DDBJ databases">
        <title>Parallel loss of symbiosis genes in relatives of nitrogen-fixing non-legume Parasponia.</title>
        <authorList>
            <person name="Van Velzen R."/>
            <person name="Holmer R."/>
            <person name="Bu F."/>
            <person name="Rutten L."/>
            <person name="Van Zeijl A."/>
            <person name="Liu W."/>
            <person name="Santuari L."/>
            <person name="Cao Q."/>
            <person name="Sharma T."/>
            <person name="Shen D."/>
            <person name="Roswanjaya Y."/>
            <person name="Wardhani T."/>
            <person name="Kalhor M.S."/>
            <person name="Jansen J."/>
            <person name="Van den Hoogen J."/>
            <person name="Gungor B."/>
            <person name="Hartog M."/>
            <person name="Hontelez J."/>
            <person name="Verver J."/>
            <person name="Yang W.-C."/>
            <person name="Schijlen E."/>
            <person name="Repin R."/>
            <person name="Schilthuizen M."/>
            <person name="Schranz E."/>
            <person name="Heidstra R."/>
            <person name="Miyata K."/>
            <person name="Fedorova E."/>
            <person name="Kohlen W."/>
            <person name="Bisseling T."/>
            <person name="Smit S."/>
            <person name="Geurts R."/>
        </authorList>
    </citation>
    <scope>NUCLEOTIDE SEQUENCE [LARGE SCALE GENOMIC DNA]</scope>
    <source>
        <strain evidence="2">cv. WU1-14</strain>
    </source>
</reference>
<dbReference type="EMBL" id="JXTB01000037">
    <property type="protein sequence ID" value="PON72767.1"/>
    <property type="molecule type" value="Genomic_DNA"/>
</dbReference>
<protein>
    <submittedName>
        <fullName evidence="1">Uncharacterized protein</fullName>
    </submittedName>
</protein>